<sequence length="181" mass="20872">MVWERRRWLNSDMRLKATPECRGLYFDLINIAYDNSPIGTLPTDLDVLAKLVFVEPSHFRALCALEYGPLHKWEPCLCDGGEIRLMHATVLRSLVEAISRREDNRAKMDAANISKRLQRLRSTVAGLHIEMSKNDAAIRWIDEWLLDKGCAYRSTSWVEKAMAAWSAHMMDLTGRRLQRGQ</sequence>
<dbReference type="AlphaFoldDB" id="A0A4R5VFW0"/>
<dbReference type="Proteomes" id="UP000295301">
    <property type="component" value="Unassembled WGS sequence"/>
</dbReference>
<name>A0A4R5VFW0_9RHOB</name>
<dbReference type="OrthoDB" id="7828060at2"/>
<organism evidence="1 2">
    <name type="scientific">Antarcticimicrobium luteum</name>
    <dbReference type="NCBI Taxonomy" id="2547397"/>
    <lineage>
        <taxon>Bacteria</taxon>
        <taxon>Pseudomonadati</taxon>
        <taxon>Pseudomonadota</taxon>
        <taxon>Alphaproteobacteria</taxon>
        <taxon>Rhodobacterales</taxon>
        <taxon>Paracoccaceae</taxon>
        <taxon>Antarcticimicrobium</taxon>
    </lineage>
</organism>
<reference evidence="1 2" key="1">
    <citation type="submission" date="2019-03" db="EMBL/GenBank/DDBJ databases">
        <title>Ruegeria lutea sp. nov., a novel strain, isolated from marine sediment, the Masan Bay, South Korea.</title>
        <authorList>
            <person name="Kim J."/>
            <person name="Kim D.-Y."/>
            <person name="Lee S.-S."/>
        </authorList>
    </citation>
    <scope>NUCLEOTIDE SEQUENCE [LARGE SCALE GENOMIC DNA]</scope>
    <source>
        <strain evidence="1 2">318-1</strain>
    </source>
</reference>
<keyword evidence="2" id="KW-1185">Reference proteome</keyword>
<protein>
    <submittedName>
        <fullName evidence="1">Uncharacterized protein</fullName>
    </submittedName>
</protein>
<gene>
    <name evidence="1" type="ORF">E1832_04050</name>
</gene>
<proteinExistence type="predicted"/>
<evidence type="ECO:0000313" key="1">
    <source>
        <dbReference type="EMBL" id="TDK51194.1"/>
    </source>
</evidence>
<dbReference type="EMBL" id="SMUV01000049">
    <property type="protein sequence ID" value="TDK51194.1"/>
    <property type="molecule type" value="Genomic_DNA"/>
</dbReference>
<evidence type="ECO:0000313" key="2">
    <source>
        <dbReference type="Proteomes" id="UP000295301"/>
    </source>
</evidence>
<comment type="caution">
    <text evidence="1">The sequence shown here is derived from an EMBL/GenBank/DDBJ whole genome shotgun (WGS) entry which is preliminary data.</text>
</comment>
<accession>A0A4R5VFW0</accession>